<organism evidence="3 4">
    <name type="scientific">candidate division TA06 bacterium SM1_40</name>
    <dbReference type="NCBI Taxonomy" id="1703773"/>
    <lineage>
        <taxon>Bacteria</taxon>
        <taxon>Bacteria division TA06</taxon>
    </lineage>
</organism>
<reference evidence="3 4" key="1">
    <citation type="journal article" date="2015" name="Microbiome">
        <title>Genomic resolution of linkages in carbon, nitrogen, and sulfur cycling among widespread estuary sediment bacteria.</title>
        <authorList>
            <person name="Baker B.J."/>
            <person name="Lazar C.S."/>
            <person name="Teske A.P."/>
            <person name="Dick G.J."/>
        </authorList>
    </citation>
    <scope>NUCLEOTIDE SEQUENCE [LARGE SCALE GENOMIC DNA]</scope>
    <source>
        <strain evidence="3">SM1_40</strain>
    </source>
</reference>
<gene>
    <name evidence="3" type="ORF">AMJ71_08710</name>
</gene>
<dbReference type="Gene3D" id="3.90.70.10">
    <property type="entry name" value="Cysteine proteinases"/>
    <property type="match status" value="1"/>
</dbReference>
<evidence type="ECO:0000313" key="3">
    <source>
        <dbReference type="EMBL" id="KPL07904.1"/>
    </source>
</evidence>
<sequence length="669" mass="73598">KDAAGLTRPLDLAPGSPPVDRRGEVAQSREILSGDLPSAYDIEDVPYHEQITPWYCGESALQMVFDYYGPYISQHDIGDVANESPSYGTYATDVTRASHFSYISTAIQNPNLVGYNERDLGYAGPECWWSNPPHYPDRYDDLKRLISQNYPILILSWYDVNHYSGHFRVIKGYDDDLDVFIVHDPWYSGLYHGPDVHFNQALLVDDLWTQWSRWGLLSTPWQVDVHSSWGGELPDTFEVCVRLTYPGPHPYEGQDLADSCQVMVSVANPFSFLDGSTEKTFDLGNDHPSGWSVTLPSLAVKVTTNTLGLGGFPPKIAVAVKGKITGSSHSYVTYKDWIGCEHRYVSWPEFRFGIWEPALSSSSGPELVTALEASGAAATVIDSLSRIDLDRLTGLFTCLGMGPANYVVYDGSDEAERIVSYIESCGNVYLEGGDAWYADPLIGGYDFGPLFSISAAGDGSNDLSQVDGEAGTFTQGMTFQYGGGNYSVDHIDAAGSAVRIFVNPDDGAGCGVAYDSGTYRTVGTSYEFGGLVDGVSPSTKAELMEEYLDFFAVDLPDVRLEVELQEKILIPGETLVYEATAVNTTNQVQNVYFRADVVLPNGNPYQGNPVLGPIQATLQPGQTRTVELSHHIPVAAPYGDYQYRAVLYRLPNEAVDGRTFEFTIIENWQ</sequence>
<evidence type="ECO:0000313" key="4">
    <source>
        <dbReference type="Proteomes" id="UP000051035"/>
    </source>
</evidence>
<feature type="region of interest" description="Disordered" evidence="1">
    <location>
        <begin position="1"/>
        <end position="25"/>
    </location>
</feature>
<feature type="domain" description="Peptidase C39-like" evidence="2">
    <location>
        <begin position="44"/>
        <end position="186"/>
    </location>
</feature>
<feature type="non-terminal residue" evidence="3">
    <location>
        <position position="1"/>
    </location>
</feature>
<dbReference type="Pfam" id="PF13529">
    <property type="entry name" value="Peptidase_C39_2"/>
    <property type="match status" value="1"/>
</dbReference>
<protein>
    <recommendedName>
        <fullName evidence="2">Peptidase C39-like domain-containing protein</fullName>
    </recommendedName>
</protein>
<dbReference type="EMBL" id="LJVA01000115">
    <property type="protein sequence ID" value="KPL07904.1"/>
    <property type="molecule type" value="Genomic_DNA"/>
</dbReference>
<dbReference type="InterPro" id="IPR039564">
    <property type="entry name" value="Peptidase_C39-like"/>
</dbReference>
<dbReference type="Proteomes" id="UP000051035">
    <property type="component" value="Unassembled WGS sequence"/>
</dbReference>
<evidence type="ECO:0000256" key="1">
    <source>
        <dbReference type="SAM" id="MobiDB-lite"/>
    </source>
</evidence>
<name>A0A0S8JEI9_UNCT6</name>
<accession>A0A0S8JEI9</accession>
<proteinExistence type="predicted"/>
<comment type="caution">
    <text evidence="3">The sequence shown here is derived from an EMBL/GenBank/DDBJ whole genome shotgun (WGS) entry which is preliminary data.</text>
</comment>
<dbReference type="AlphaFoldDB" id="A0A0S8JEI9"/>
<evidence type="ECO:0000259" key="2">
    <source>
        <dbReference type="Pfam" id="PF13529"/>
    </source>
</evidence>